<evidence type="ECO:0000313" key="5">
    <source>
        <dbReference type="EMBL" id="SEA30582.1"/>
    </source>
</evidence>
<evidence type="ECO:0000259" key="4">
    <source>
        <dbReference type="Pfam" id="PF01420"/>
    </source>
</evidence>
<reference evidence="5 6" key="1">
    <citation type="submission" date="2016-10" db="EMBL/GenBank/DDBJ databases">
        <authorList>
            <person name="de Groot N.N."/>
        </authorList>
    </citation>
    <scope>NUCLEOTIDE SEQUENCE [LARGE SCALE GENOMIC DNA]</scope>
    <source>
        <strain evidence="5 6">DSM 2872</strain>
    </source>
</reference>
<dbReference type="InterPro" id="IPR044946">
    <property type="entry name" value="Restrct_endonuc_typeI_TRD_sf"/>
</dbReference>
<dbReference type="Proteomes" id="UP000183469">
    <property type="component" value="Unassembled WGS sequence"/>
</dbReference>
<evidence type="ECO:0000256" key="2">
    <source>
        <dbReference type="ARBA" id="ARBA00022747"/>
    </source>
</evidence>
<proteinExistence type="inferred from homology"/>
<dbReference type="RefSeq" id="WP_074673262.1">
    <property type="nucleotide sequence ID" value="NZ_FNQG01000014.1"/>
</dbReference>
<protein>
    <submittedName>
        <fullName evidence="5">Type I restriction enzyme, S subunit</fullName>
    </submittedName>
</protein>
<dbReference type="Pfam" id="PF01420">
    <property type="entry name" value="Methylase_S"/>
    <property type="match status" value="2"/>
</dbReference>
<evidence type="ECO:0000256" key="3">
    <source>
        <dbReference type="ARBA" id="ARBA00023125"/>
    </source>
</evidence>
<accession>A0A1H4A4V1</accession>
<dbReference type="PANTHER" id="PTHR30408:SF12">
    <property type="entry name" value="TYPE I RESTRICTION ENZYME MJAVIII SPECIFICITY SUBUNIT"/>
    <property type="match status" value="1"/>
</dbReference>
<dbReference type="GO" id="GO:0003677">
    <property type="term" value="F:DNA binding"/>
    <property type="evidence" value="ECO:0007669"/>
    <property type="project" value="UniProtKB-KW"/>
</dbReference>
<dbReference type="InterPro" id="IPR000055">
    <property type="entry name" value="Restrct_endonuc_typeI_TRD"/>
</dbReference>
<comment type="similarity">
    <text evidence="1">Belongs to the type-I restriction system S methylase family.</text>
</comment>
<sequence length="425" mass="48880">MGRKMKDSGVEWIGMIPSEWNVTSLKWLASIQTGNTPSKNMQDVYYANEGIPWIKPENLGENEAIRETAEYLTDAGAECARIMPRNSVYVCCIGSVGKVGYSDKCCSCNQQINAVIFNERMYWKFGYYMTIAQECEYGLYSNGNVVQIINTTGQSDLKCPVPQINEQKLIVQTLDDKTKEIDSARRAIKRSIIEYQNIKQSLITRAVTKGIWGEREMKDSGMDWLPELPIDWESIPAKYLFQNVDVRRLPDDERLTASQKYGIITQAEYMERENAKVVTATKNLSDWKHVEPNDFIISLRSFQGGLEMSEVSGCITWHYIVLRARRKVCHKFYKWLFKSSQYINALQGTCNFIRDGQDLRFSNFSQVPLYIPSLEEQEEIAAYLDEKCSAIDTLIAKKEQLLSELEIYKKSLIYEYVTGKREVPA</sequence>
<evidence type="ECO:0000256" key="1">
    <source>
        <dbReference type="ARBA" id="ARBA00010923"/>
    </source>
</evidence>
<name>A0A1H4A4V1_SELRU</name>
<feature type="domain" description="Type I restriction modification DNA specificity" evidence="4">
    <location>
        <begin position="17"/>
        <end position="183"/>
    </location>
</feature>
<dbReference type="InterPro" id="IPR052021">
    <property type="entry name" value="Type-I_RS_S_subunit"/>
</dbReference>
<dbReference type="SUPFAM" id="SSF116734">
    <property type="entry name" value="DNA methylase specificity domain"/>
    <property type="match status" value="2"/>
</dbReference>
<dbReference type="AlphaFoldDB" id="A0A1H4A4V1"/>
<organism evidence="5 6">
    <name type="scientific">Selenomonas ruminantium</name>
    <dbReference type="NCBI Taxonomy" id="971"/>
    <lineage>
        <taxon>Bacteria</taxon>
        <taxon>Bacillati</taxon>
        <taxon>Bacillota</taxon>
        <taxon>Negativicutes</taxon>
        <taxon>Selenomonadales</taxon>
        <taxon>Selenomonadaceae</taxon>
        <taxon>Selenomonas</taxon>
    </lineage>
</organism>
<evidence type="ECO:0000313" key="6">
    <source>
        <dbReference type="Proteomes" id="UP000183469"/>
    </source>
</evidence>
<feature type="domain" description="Type I restriction modification DNA specificity" evidence="4">
    <location>
        <begin position="229"/>
        <end position="399"/>
    </location>
</feature>
<dbReference type="Gene3D" id="3.90.220.20">
    <property type="entry name" value="DNA methylase specificity domains"/>
    <property type="match status" value="2"/>
</dbReference>
<keyword evidence="3" id="KW-0238">DNA-binding</keyword>
<dbReference type="EMBL" id="FNQG01000014">
    <property type="protein sequence ID" value="SEA30582.1"/>
    <property type="molecule type" value="Genomic_DNA"/>
</dbReference>
<dbReference type="Gene3D" id="1.10.287.1120">
    <property type="entry name" value="Bipartite methylase S protein"/>
    <property type="match status" value="1"/>
</dbReference>
<keyword evidence="2" id="KW-0680">Restriction system</keyword>
<dbReference type="GO" id="GO:0009307">
    <property type="term" value="P:DNA restriction-modification system"/>
    <property type="evidence" value="ECO:0007669"/>
    <property type="project" value="UniProtKB-KW"/>
</dbReference>
<dbReference type="PANTHER" id="PTHR30408">
    <property type="entry name" value="TYPE-1 RESTRICTION ENZYME ECOKI SPECIFICITY PROTEIN"/>
    <property type="match status" value="1"/>
</dbReference>
<gene>
    <name evidence="5" type="ORF">SAMN05660648_02707</name>
</gene>
<dbReference type="CDD" id="cd17290">
    <property type="entry name" value="RMtype1_S_AleSS8ORF2795P_TRD1-CR1_like"/>
    <property type="match status" value="1"/>
</dbReference>